<dbReference type="InParanoid" id="G0NLK6"/>
<protein>
    <submittedName>
        <fullName evidence="3">Uncharacterized protein</fullName>
    </submittedName>
</protein>
<dbReference type="AlphaFoldDB" id="G0NLK6"/>
<reference evidence="4" key="1">
    <citation type="submission" date="2011-07" db="EMBL/GenBank/DDBJ databases">
        <authorList>
            <consortium name="Caenorhabditis brenneri Sequencing and Analysis Consortium"/>
            <person name="Wilson R.K."/>
        </authorList>
    </citation>
    <scope>NUCLEOTIDE SEQUENCE [LARGE SCALE GENOMIC DNA]</scope>
    <source>
        <strain evidence="4">PB2801</strain>
    </source>
</reference>
<proteinExistence type="predicted"/>
<organism evidence="4">
    <name type="scientific">Caenorhabditis brenneri</name>
    <name type="common">Nematode worm</name>
    <dbReference type="NCBI Taxonomy" id="135651"/>
    <lineage>
        <taxon>Eukaryota</taxon>
        <taxon>Metazoa</taxon>
        <taxon>Ecdysozoa</taxon>
        <taxon>Nematoda</taxon>
        <taxon>Chromadorea</taxon>
        <taxon>Rhabditida</taxon>
        <taxon>Rhabditina</taxon>
        <taxon>Rhabditomorpha</taxon>
        <taxon>Rhabditoidea</taxon>
        <taxon>Rhabditidae</taxon>
        <taxon>Peloderinae</taxon>
        <taxon>Caenorhabditis</taxon>
    </lineage>
</organism>
<keyword evidence="2" id="KW-1133">Transmembrane helix</keyword>
<keyword evidence="2" id="KW-0812">Transmembrane</keyword>
<evidence type="ECO:0000256" key="2">
    <source>
        <dbReference type="SAM" id="Phobius"/>
    </source>
</evidence>
<feature type="region of interest" description="Disordered" evidence="1">
    <location>
        <begin position="80"/>
        <end position="102"/>
    </location>
</feature>
<dbReference type="EMBL" id="GL379905">
    <property type="protein sequence ID" value="EGT33419.1"/>
    <property type="molecule type" value="Genomic_DNA"/>
</dbReference>
<evidence type="ECO:0000313" key="4">
    <source>
        <dbReference type="Proteomes" id="UP000008068"/>
    </source>
</evidence>
<feature type="compositionally biased region" description="Basic residues" evidence="1">
    <location>
        <begin position="80"/>
        <end position="101"/>
    </location>
</feature>
<accession>G0NLK6</accession>
<gene>
    <name evidence="3" type="ORF">CAEBREN_18479</name>
</gene>
<dbReference type="HOGENOM" id="CLU_1511920_0_0_1"/>
<name>G0NLK6_CAEBE</name>
<evidence type="ECO:0000313" key="3">
    <source>
        <dbReference type="EMBL" id="EGT33419.1"/>
    </source>
</evidence>
<evidence type="ECO:0000256" key="1">
    <source>
        <dbReference type="SAM" id="MobiDB-lite"/>
    </source>
</evidence>
<feature type="transmembrane region" description="Helical" evidence="2">
    <location>
        <begin position="36"/>
        <end position="57"/>
    </location>
</feature>
<dbReference type="Proteomes" id="UP000008068">
    <property type="component" value="Unassembled WGS sequence"/>
</dbReference>
<keyword evidence="2" id="KW-0472">Membrane</keyword>
<keyword evidence="4" id="KW-1185">Reference proteome</keyword>
<sequence>MASYDWDRIEAHGSEYLFSEHASFIDDDVREFTACFSIFISIVLTLFIIDIFAREYFSDNKKVIRSKVKISQFDEKSRKAVKRRKKRKKKKVMKIKSKKEKKKEIVVVKKVEKEEKSRFEDGDEEAEDLMDMLLDDPAGADKAALDAMLKQIIEIESGQKHEAAPASVHMPSIFTSHN</sequence>